<dbReference type="Proteomes" id="UP000247498">
    <property type="component" value="Unassembled WGS sequence"/>
</dbReference>
<dbReference type="InParanoid" id="A0A2V0NQF2"/>
<feature type="region of interest" description="Disordered" evidence="2">
    <location>
        <begin position="420"/>
        <end position="445"/>
    </location>
</feature>
<gene>
    <name evidence="3" type="ORF">Rsub_02570</name>
</gene>
<feature type="region of interest" description="Disordered" evidence="2">
    <location>
        <begin position="572"/>
        <end position="595"/>
    </location>
</feature>
<accession>A0A2V0NQF2</accession>
<feature type="coiled-coil region" evidence="1">
    <location>
        <begin position="224"/>
        <end position="254"/>
    </location>
</feature>
<sequence length="595" mass="60354">MLLQRAARLQPRGLRVFAERREDPARSRKGKSFENSNRRRGRPAWKRSPYDSPLRDGNRDRLIGLLTERAAKTLMVYLMELNPIHYSWLVEFYKENPIPKVGSWDDVSGEAFLRKLLSMPIEEASFRTGTEALFSNSRVMGVDPRNLAMRILDIRSQLAGEFVSDLEEIAEENNSLLRETLNSSLGKKTLEGRAPGESDASAAAEAAAAAGVPLHPEMAEAVAAEAAAAEAAAAEAAAAEAAAAEAAAAEATAAEAAAVEMAAAAEAAQAEAAAAMAAAAEAWAAEDAAAAAAAAAQAAAAEAEAAPQYSEEPQLEVAAAADDKGAGGDAGAALDAPSQQHADPFVVAAGSEGPAAVIQAADPEQPQLQEEEEEEPAPSVAATDAAIAPGWAEALPADDAAAGAAAAEEAPQPVWASADAGLAAAPAADEPQWAPTAEEDGEEDGAPELLQPEAVGDADAAPPLDGALPDGPEAGGARELVEASADAAAAVGVISAADAERALAEQEPLPEPAPARAEVEELSADCAVSAVVDGGRGGGAAADDTPCDVSGAGGPRDKAALVAALVAAFHAKLPEHPSNAAHPELQGLRPDERAN</sequence>
<keyword evidence="1" id="KW-0175">Coiled coil</keyword>
<organism evidence="3 4">
    <name type="scientific">Raphidocelis subcapitata</name>
    <dbReference type="NCBI Taxonomy" id="307507"/>
    <lineage>
        <taxon>Eukaryota</taxon>
        <taxon>Viridiplantae</taxon>
        <taxon>Chlorophyta</taxon>
        <taxon>core chlorophytes</taxon>
        <taxon>Chlorophyceae</taxon>
        <taxon>CS clade</taxon>
        <taxon>Sphaeropleales</taxon>
        <taxon>Selenastraceae</taxon>
        <taxon>Raphidocelis</taxon>
    </lineage>
</organism>
<dbReference type="SUPFAM" id="SSF158615">
    <property type="entry name" value="RbcX-like"/>
    <property type="match status" value="1"/>
</dbReference>
<evidence type="ECO:0000313" key="4">
    <source>
        <dbReference type="Proteomes" id="UP000247498"/>
    </source>
</evidence>
<dbReference type="InterPro" id="IPR038052">
    <property type="entry name" value="Chaperonin_RbcX_sf"/>
</dbReference>
<proteinExistence type="predicted"/>
<dbReference type="AlphaFoldDB" id="A0A2V0NQF2"/>
<feature type="compositionally biased region" description="Low complexity" evidence="2">
    <location>
        <begin position="457"/>
        <end position="472"/>
    </location>
</feature>
<keyword evidence="4" id="KW-1185">Reference proteome</keyword>
<evidence type="ECO:0000256" key="2">
    <source>
        <dbReference type="SAM" id="MobiDB-lite"/>
    </source>
</evidence>
<dbReference type="Gene3D" id="1.10.1200.210">
    <property type="entry name" value="Chaperonin-like RbcX"/>
    <property type="match status" value="1"/>
</dbReference>
<dbReference type="OrthoDB" id="546456at2759"/>
<dbReference type="EMBL" id="BDRX01000013">
    <property type="protein sequence ID" value="GBF89866.1"/>
    <property type="molecule type" value="Genomic_DNA"/>
</dbReference>
<reference evidence="3 4" key="1">
    <citation type="journal article" date="2018" name="Sci. Rep.">
        <title>Raphidocelis subcapitata (=Pseudokirchneriella subcapitata) provides an insight into genome evolution and environmental adaptations in the Sphaeropleales.</title>
        <authorList>
            <person name="Suzuki S."/>
            <person name="Yamaguchi H."/>
            <person name="Nakajima N."/>
            <person name="Kawachi M."/>
        </authorList>
    </citation>
    <scope>NUCLEOTIDE SEQUENCE [LARGE SCALE GENOMIC DNA]</scope>
    <source>
        <strain evidence="3 4">NIES-35</strain>
    </source>
</reference>
<protein>
    <submittedName>
        <fullName evidence="3">Uncharacterized protein</fullName>
    </submittedName>
</protein>
<feature type="region of interest" description="Disordered" evidence="2">
    <location>
        <begin position="19"/>
        <end position="53"/>
    </location>
</feature>
<dbReference type="STRING" id="307507.A0A2V0NQF2"/>
<evidence type="ECO:0000256" key="1">
    <source>
        <dbReference type="SAM" id="Coils"/>
    </source>
</evidence>
<feature type="region of interest" description="Disordered" evidence="2">
    <location>
        <begin position="456"/>
        <end position="475"/>
    </location>
</feature>
<comment type="caution">
    <text evidence="3">The sequence shown here is derived from an EMBL/GenBank/DDBJ whole genome shotgun (WGS) entry which is preliminary data.</text>
</comment>
<name>A0A2V0NQF2_9CHLO</name>
<evidence type="ECO:0000313" key="3">
    <source>
        <dbReference type="EMBL" id="GBF89866.1"/>
    </source>
</evidence>